<evidence type="ECO:0000313" key="1">
    <source>
        <dbReference type="EMBL" id="SEO94026.1"/>
    </source>
</evidence>
<keyword evidence="2" id="KW-1185">Reference proteome</keyword>
<organism evidence="1 2">
    <name type="scientific">Actinacidiphila rubida</name>
    <dbReference type="NCBI Taxonomy" id="310780"/>
    <lineage>
        <taxon>Bacteria</taxon>
        <taxon>Bacillati</taxon>
        <taxon>Actinomycetota</taxon>
        <taxon>Actinomycetes</taxon>
        <taxon>Kitasatosporales</taxon>
        <taxon>Streptomycetaceae</taxon>
        <taxon>Actinacidiphila</taxon>
    </lineage>
</organism>
<dbReference type="Proteomes" id="UP000181951">
    <property type="component" value="Unassembled WGS sequence"/>
</dbReference>
<gene>
    <name evidence="1" type="ORF">SAMN05216267_10587</name>
</gene>
<accession>A0A1H8TT56</accession>
<dbReference type="EMBL" id="FODD01000058">
    <property type="protein sequence ID" value="SEO94026.1"/>
    <property type="molecule type" value="Genomic_DNA"/>
</dbReference>
<reference evidence="1 2" key="1">
    <citation type="submission" date="2016-10" db="EMBL/GenBank/DDBJ databases">
        <authorList>
            <person name="de Groot N.N."/>
        </authorList>
    </citation>
    <scope>NUCLEOTIDE SEQUENCE [LARGE SCALE GENOMIC DNA]</scope>
    <source>
        <strain evidence="1 2">CGMCC 4.2026</strain>
    </source>
</reference>
<name>A0A1H8TT56_9ACTN</name>
<dbReference type="AlphaFoldDB" id="A0A1H8TT56"/>
<sequence>MCPELKIPPEVPPDKVLDVAMNRSESEGDSITWP</sequence>
<proteinExistence type="predicted"/>
<evidence type="ECO:0000313" key="2">
    <source>
        <dbReference type="Proteomes" id="UP000181951"/>
    </source>
</evidence>
<protein>
    <submittedName>
        <fullName evidence="1">Uncharacterized protein</fullName>
    </submittedName>
</protein>